<evidence type="ECO:0000313" key="1">
    <source>
        <dbReference type="EMBL" id="MPC16933.1"/>
    </source>
</evidence>
<comment type="caution">
    <text evidence="1">The sequence shown here is derived from an EMBL/GenBank/DDBJ whole genome shotgun (WGS) entry which is preliminary data.</text>
</comment>
<dbReference type="Proteomes" id="UP000324222">
    <property type="component" value="Unassembled WGS sequence"/>
</dbReference>
<evidence type="ECO:0000313" key="2">
    <source>
        <dbReference type="Proteomes" id="UP000324222"/>
    </source>
</evidence>
<name>A0A5B7D6P4_PORTR</name>
<accession>A0A5B7D6P4</accession>
<organism evidence="1 2">
    <name type="scientific">Portunus trituberculatus</name>
    <name type="common">Swimming crab</name>
    <name type="synonym">Neptunus trituberculatus</name>
    <dbReference type="NCBI Taxonomy" id="210409"/>
    <lineage>
        <taxon>Eukaryota</taxon>
        <taxon>Metazoa</taxon>
        <taxon>Ecdysozoa</taxon>
        <taxon>Arthropoda</taxon>
        <taxon>Crustacea</taxon>
        <taxon>Multicrustacea</taxon>
        <taxon>Malacostraca</taxon>
        <taxon>Eumalacostraca</taxon>
        <taxon>Eucarida</taxon>
        <taxon>Decapoda</taxon>
        <taxon>Pleocyemata</taxon>
        <taxon>Brachyura</taxon>
        <taxon>Eubrachyura</taxon>
        <taxon>Portunoidea</taxon>
        <taxon>Portunidae</taxon>
        <taxon>Portuninae</taxon>
        <taxon>Portunus</taxon>
    </lineage>
</organism>
<protein>
    <submittedName>
        <fullName evidence="1">Uncharacterized protein</fullName>
    </submittedName>
</protein>
<dbReference type="AlphaFoldDB" id="A0A5B7D6P4"/>
<dbReference type="EMBL" id="VSRR010000549">
    <property type="protein sequence ID" value="MPC16933.1"/>
    <property type="molecule type" value="Genomic_DNA"/>
</dbReference>
<sequence>MSEVNWVTGMDRIQEREPRPLRFLLQDSRTRTLVGETEGRSVSSVWGESLSRSLHHNLHCPASSPPPPSPPSLPPYLAFPLPLVLITAHVHGGGRPGASGTKHCLHHGCSTGKRLSEHLNISFASLTATRSLPPHCHTASHHQVKAVRRQ</sequence>
<gene>
    <name evidence="1" type="ORF">E2C01_009773</name>
</gene>
<reference evidence="1 2" key="1">
    <citation type="submission" date="2019-05" db="EMBL/GenBank/DDBJ databases">
        <title>Another draft genome of Portunus trituberculatus and its Hox gene families provides insights of decapod evolution.</title>
        <authorList>
            <person name="Jeong J.-H."/>
            <person name="Song I."/>
            <person name="Kim S."/>
            <person name="Choi T."/>
            <person name="Kim D."/>
            <person name="Ryu S."/>
            <person name="Kim W."/>
        </authorList>
    </citation>
    <scope>NUCLEOTIDE SEQUENCE [LARGE SCALE GENOMIC DNA]</scope>
    <source>
        <tissue evidence="1">Muscle</tissue>
    </source>
</reference>
<proteinExistence type="predicted"/>
<keyword evidence="2" id="KW-1185">Reference proteome</keyword>